<protein>
    <submittedName>
        <fullName evidence="2">Uncharacterized protein</fullName>
    </submittedName>
</protein>
<evidence type="ECO:0000313" key="2">
    <source>
        <dbReference type="EMBL" id="OLQ08900.1"/>
    </source>
</evidence>
<accession>A0A1Q9ENA2</accession>
<dbReference type="EMBL" id="LSRX01000108">
    <property type="protein sequence ID" value="OLQ08900.1"/>
    <property type="molecule type" value="Genomic_DNA"/>
</dbReference>
<dbReference type="Proteomes" id="UP000186817">
    <property type="component" value="Unassembled WGS sequence"/>
</dbReference>
<comment type="caution">
    <text evidence="2">The sequence shown here is derived from an EMBL/GenBank/DDBJ whole genome shotgun (WGS) entry which is preliminary data.</text>
</comment>
<sequence>MLLCSVGHASTGGEPACAGQITAMCWEAKPSQLRFQTFEEILGTSAMASRKEDNKVSLHWLGANVTEPPAYPGRILVDVNFLEGGGSGITLDEAFLCVIAGAALLMLVFSLVTGALQKCARKFLWKRYVQNFLAEEEGLDLLLNAKVFRQTLGAKEKGATIFL</sequence>
<organism evidence="2 3">
    <name type="scientific">Symbiodinium microadriaticum</name>
    <name type="common">Dinoflagellate</name>
    <name type="synonym">Zooxanthella microadriatica</name>
    <dbReference type="NCBI Taxonomy" id="2951"/>
    <lineage>
        <taxon>Eukaryota</taxon>
        <taxon>Sar</taxon>
        <taxon>Alveolata</taxon>
        <taxon>Dinophyceae</taxon>
        <taxon>Suessiales</taxon>
        <taxon>Symbiodiniaceae</taxon>
        <taxon>Symbiodinium</taxon>
    </lineage>
</organism>
<keyword evidence="1" id="KW-0812">Transmembrane</keyword>
<proteinExistence type="predicted"/>
<keyword evidence="3" id="KW-1185">Reference proteome</keyword>
<keyword evidence="1" id="KW-1133">Transmembrane helix</keyword>
<evidence type="ECO:0000313" key="3">
    <source>
        <dbReference type="Proteomes" id="UP000186817"/>
    </source>
</evidence>
<dbReference type="OrthoDB" id="10327958at2759"/>
<feature type="transmembrane region" description="Helical" evidence="1">
    <location>
        <begin position="93"/>
        <end position="116"/>
    </location>
</feature>
<reference evidence="2 3" key="1">
    <citation type="submission" date="2016-02" db="EMBL/GenBank/DDBJ databases">
        <title>Genome analysis of coral dinoflagellate symbionts highlights evolutionary adaptations to a symbiotic lifestyle.</title>
        <authorList>
            <person name="Aranda M."/>
            <person name="Li Y."/>
            <person name="Liew Y.J."/>
            <person name="Baumgarten S."/>
            <person name="Simakov O."/>
            <person name="Wilson M."/>
            <person name="Piel J."/>
            <person name="Ashoor H."/>
            <person name="Bougouffa S."/>
            <person name="Bajic V.B."/>
            <person name="Ryu T."/>
            <person name="Ravasi T."/>
            <person name="Bayer T."/>
            <person name="Micklem G."/>
            <person name="Kim H."/>
            <person name="Bhak J."/>
            <person name="Lajeunesse T.C."/>
            <person name="Voolstra C.R."/>
        </authorList>
    </citation>
    <scope>NUCLEOTIDE SEQUENCE [LARGE SCALE GENOMIC DNA]</scope>
    <source>
        <strain evidence="2 3">CCMP2467</strain>
    </source>
</reference>
<evidence type="ECO:0000256" key="1">
    <source>
        <dbReference type="SAM" id="Phobius"/>
    </source>
</evidence>
<dbReference type="AlphaFoldDB" id="A0A1Q9ENA2"/>
<keyword evidence="1" id="KW-0472">Membrane</keyword>
<gene>
    <name evidence="2" type="ORF">AK812_SmicGene7550</name>
</gene>
<name>A0A1Q9ENA2_SYMMI</name>